<reference evidence="2" key="1">
    <citation type="journal article" date="2019" name="Science">
        <title>Mutation of a bHLH transcription factor allowed almond domestication.</title>
        <authorList>
            <person name="Sanchez-Perez R."/>
            <person name="Pavan S."/>
            <person name="Mazzeo R."/>
            <person name="Moldovan C."/>
            <person name="Aiese Cigliano R."/>
            <person name="Del Cueto J."/>
            <person name="Ricciardi F."/>
            <person name="Lotti C."/>
            <person name="Ricciardi L."/>
            <person name="Dicenta F."/>
            <person name="Lopez-Marques R.L."/>
            <person name="Lindberg Moller B."/>
        </authorList>
    </citation>
    <scope>NUCLEOTIDE SEQUENCE</scope>
</reference>
<sequence length="85" mass="9819">MGVEAEELENKQGENPRSMTKAQFLAWKRQKDDDASARRAEAARKRAEDIASGTVQLNGRELFVHEPWNIVQKIYVQKYNSRLKS</sequence>
<dbReference type="AlphaFoldDB" id="A0A4Y1QV36"/>
<gene>
    <name evidence="2" type="ORF">Prudu_004346</name>
</gene>
<evidence type="ECO:0000256" key="1">
    <source>
        <dbReference type="SAM" id="MobiDB-lite"/>
    </source>
</evidence>
<organism evidence="2">
    <name type="scientific">Prunus dulcis</name>
    <name type="common">Almond</name>
    <name type="synonym">Amygdalus dulcis</name>
    <dbReference type="NCBI Taxonomy" id="3755"/>
    <lineage>
        <taxon>Eukaryota</taxon>
        <taxon>Viridiplantae</taxon>
        <taxon>Streptophyta</taxon>
        <taxon>Embryophyta</taxon>
        <taxon>Tracheophyta</taxon>
        <taxon>Spermatophyta</taxon>
        <taxon>Magnoliopsida</taxon>
        <taxon>eudicotyledons</taxon>
        <taxon>Gunneridae</taxon>
        <taxon>Pentapetalae</taxon>
        <taxon>rosids</taxon>
        <taxon>fabids</taxon>
        <taxon>Rosales</taxon>
        <taxon>Rosaceae</taxon>
        <taxon>Amygdaloideae</taxon>
        <taxon>Amygdaleae</taxon>
        <taxon>Prunus</taxon>
    </lineage>
</organism>
<name>A0A4Y1QV36_PRUDU</name>
<proteinExistence type="predicted"/>
<dbReference type="EMBL" id="AP019297">
    <property type="protein sequence ID" value="BBG95723.1"/>
    <property type="molecule type" value="Genomic_DNA"/>
</dbReference>
<protein>
    <recommendedName>
        <fullName evidence="3">ZC3H15/TMA46 family C-terminal domain-containing protein</fullName>
    </recommendedName>
</protein>
<feature type="region of interest" description="Disordered" evidence="1">
    <location>
        <begin position="1"/>
        <end position="30"/>
    </location>
</feature>
<evidence type="ECO:0008006" key="3">
    <source>
        <dbReference type="Google" id="ProtNLM"/>
    </source>
</evidence>
<evidence type="ECO:0000313" key="2">
    <source>
        <dbReference type="EMBL" id="BBG95723.1"/>
    </source>
</evidence>
<accession>A0A4Y1QV36</accession>